<evidence type="ECO:0000313" key="4">
    <source>
        <dbReference type="Proteomes" id="UP000596035"/>
    </source>
</evidence>
<evidence type="ECO:0000313" key="1">
    <source>
        <dbReference type="EMBL" id="ASB41432.1"/>
    </source>
</evidence>
<reference evidence="1" key="1">
    <citation type="journal article" date="2017" name="Genome Announc.">
        <title>High-Quality Whole-Genome Sequences of the Oligo-Mouse-Microbiota Bacterial Community.</title>
        <authorList>
            <person name="Garzetti D."/>
            <person name="Brugiroux S."/>
            <person name="Bunk B."/>
            <person name="Pukall R."/>
            <person name="McCoy K.D."/>
            <person name="Macpherson A.J."/>
            <person name="Stecher B."/>
        </authorList>
    </citation>
    <scope>NUCLEOTIDE SEQUENCE</scope>
    <source>
        <strain evidence="1">KB18</strain>
    </source>
</reference>
<protein>
    <submittedName>
        <fullName evidence="2">Rpn family recombination-promoting nuclease/putative transposase</fullName>
    </submittedName>
</protein>
<reference evidence="3" key="2">
    <citation type="submission" date="2017-05" db="EMBL/GenBank/DDBJ databases">
        <title>Improved OligoMM genomes.</title>
        <authorList>
            <person name="Garzetti D."/>
        </authorList>
    </citation>
    <scope>NUCLEOTIDE SEQUENCE [LARGE SCALE GENOMIC DNA]</scope>
    <source>
        <strain evidence="3">KB18</strain>
    </source>
</reference>
<evidence type="ECO:0000313" key="3">
    <source>
        <dbReference type="Proteomes" id="UP000196710"/>
    </source>
</evidence>
<proteinExistence type="predicted"/>
<name>A0A1Z2XSJ8_9FIRM</name>
<sequence>MSVSIADINLSNDLVFGEVMRQPENVKPFLEAVLEKKIAEITYIEKQQDIKDGIHLHGIRLDVSLADGAGTQYDVEMQTGRAYDLERRIRFYQSSIDRKTLEPAESYRQLRESYVIFVCTDDYYGRGLALYKRKSVIEGAEDLAYKDGSHAYILNAAFTVKNLSEPALEFLRYINARYRNLPIDISDSDYLTRIDRAVEDIKADKGKVERLMTLAAKLEDVRIDARREGFEAGVEKGIEKGSHDAQIGMAKRLLTKGGMTLAEIADICVLDLDEVKKIAEDE</sequence>
<evidence type="ECO:0000313" key="2">
    <source>
        <dbReference type="EMBL" id="QQR30688.1"/>
    </source>
</evidence>
<dbReference type="KEGG" id="amur:ADH66_12690"/>
<dbReference type="InterPro" id="IPR010106">
    <property type="entry name" value="RpnA"/>
</dbReference>
<dbReference type="Proteomes" id="UP000196710">
    <property type="component" value="Chromosome"/>
</dbReference>
<dbReference type="EMBL" id="CP065321">
    <property type="protein sequence ID" value="QQR30688.1"/>
    <property type="molecule type" value="Genomic_DNA"/>
</dbReference>
<dbReference type="NCBIfam" id="TIGR01784">
    <property type="entry name" value="T_den_put_tspse"/>
    <property type="match status" value="1"/>
</dbReference>
<dbReference type="RefSeq" id="WP_066540083.1">
    <property type="nucleotide sequence ID" value="NZ_CP021422.1"/>
</dbReference>
<organism evidence="2 4">
    <name type="scientific">Acutalibacter muris</name>
    <dbReference type="NCBI Taxonomy" id="1796620"/>
    <lineage>
        <taxon>Bacteria</taxon>
        <taxon>Bacillati</taxon>
        <taxon>Bacillota</taxon>
        <taxon>Clostridia</taxon>
        <taxon>Eubacteriales</taxon>
        <taxon>Acutalibacteraceae</taxon>
        <taxon>Acutalibacter</taxon>
    </lineage>
</organism>
<dbReference type="Pfam" id="PF12784">
    <property type="entry name" value="PDDEXK_2"/>
    <property type="match status" value="1"/>
</dbReference>
<dbReference type="EMBL" id="CP021422">
    <property type="protein sequence ID" value="ASB41432.1"/>
    <property type="molecule type" value="Genomic_DNA"/>
</dbReference>
<dbReference type="Proteomes" id="UP000596035">
    <property type="component" value="Chromosome"/>
</dbReference>
<reference evidence="2 4" key="3">
    <citation type="submission" date="2020-11" db="EMBL/GenBank/DDBJ databases">
        <title>Closed and high quality bacterial genomes of the OMM12 community.</title>
        <authorList>
            <person name="Marbouty M."/>
            <person name="Lamy-Besnier Q."/>
            <person name="Debarbieux L."/>
            <person name="Koszul R."/>
        </authorList>
    </citation>
    <scope>NUCLEOTIDE SEQUENCE [LARGE SCALE GENOMIC DNA]</scope>
    <source>
        <strain evidence="2 4">KB18</strain>
    </source>
</reference>
<dbReference type="AlphaFoldDB" id="A0A1Z2XSJ8"/>
<gene>
    <name evidence="1" type="ORF">ADH66_12690</name>
    <name evidence="2" type="ORF">I5Q82_02990</name>
</gene>
<accession>A0A1Z2XSJ8</accession>
<keyword evidence="3" id="KW-1185">Reference proteome</keyword>